<dbReference type="InterPro" id="IPR029063">
    <property type="entry name" value="SAM-dependent_MTases_sf"/>
</dbReference>
<evidence type="ECO:0000313" key="4">
    <source>
        <dbReference type="Proteomes" id="UP000197361"/>
    </source>
</evidence>
<dbReference type="Proteomes" id="UP000197361">
    <property type="component" value="Unassembled WGS sequence"/>
</dbReference>
<sequence>MRPLLIVASTALALTVPAAAFADHHGGGHAAHKEQEAIAAAVAAPTRTPANIARDQYRHPAETLAFFGVKPGDTVVELWPGGGWYTEVLAPLAKAGRGTLYAAAPWERGLNRIKEWQGANADLYGGIKLAEFPNAGTNPKVPDASADVVLTFRNVHNWRFGGADNTANAFKQIFAMLKPGGTLGVVEHRLNESDDAAKEEKSGYMKESSIIAFAEAAGFKLAGRSEINANPQDTKDYEKGVWTLPPALREGETDRAKYVAIGESDRMTLKFVKPAS</sequence>
<feature type="signal peptide" evidence="1">
    <location>
        <begin position="1"/>
        <end position="22"/>
    </location>
</feature>
<dbReference type="RefSeq" id="WP_088443032.1">
    <property type="nucleotide sequence ID" value="NZ_BMMC01000016.1"/>
</dbReference>
<keyword evidence="3" id="KW-0489">Methyltransferase</keyword>
<organism evidence="3 4">
    <name type="scientific">Sphingopyxis bauzanensis</name>
    <dbReference type="NCBI Taxonomy" id="651663"/>
    <lineage>
        <taxon>Bacteria</taxon>
        <taxon>Pseudomonadati</taxon>
        <taxon>Pseudomonadota</taxon>
        <taxon>Alphaproteobacteria</taxon>
        <taxon>Sphingomonadales</taxon>
        <taxon>Sphingomonadaceae</taxon>
        <taxon>Sphingopyxis</taxon>
    </lineage>
</organism>
<gene>
    <name evidence="3" type="ORF">CDQ92_17460</name>
</gene>
<dbReference type="AlphaFoldDB" id="A0A246JPS4"/>
<accession>A0A246JPS4</accession>
<comment type="caution">
    <text evidence="3">The sequence shown here is derived from an EMBL/GenBank/DDBJ whole genome shotgun (WGS) entry which is preliminary data.</text>
</comment>
<dbReference type="EMBL" id="NISK01000004">
    <property type="protein sequence ID" value="OWQ94840.1"/>
    <property type="molecule type" value="Genomic_DNA"/>
</dbReference>
<dbReference type="GO" id="GO:0032259">
    <property type="term" value="P:methylation"/>
    <property type="evidence" value="ECO:0007669"/>
    <property type="project" value="UniProtKB-KW"/>
</dbReference>
<name>A0A246JPS4_9SPHN</name>
<feature type="chain" id="PRO_5012105704" evidence="1">
    <location>
        <begin position="23"/>
        <end position="276"/>
    </location>
</feature>
<dbReference type="InterPro" id="IPR016980">
    <property type="entry name" value="S-AdoMet-dep_MeTrfase_Alr7345"/>
</dbReference>
<feature type="domain" description="Methyltransferase type 11" evidence="2">
    <location>
        <begin position="81"/>
        <end position="183"/>
    </location>
</feature>
<dbReference type="OrthoDB" id="9801692at2"/>
<proteinExistence type="predicted"/>
<protein>
    <submittedName>
        <fullName evidence="3">Methyltransferase type 11</fullName>
    </submittedName>
</protein>
<reference evidence="3 4" key="1">
    <citation type="journal article" date="2010" name="Int. J. Syst. Evol. Microbiol.">
        <title>Sphingopyxis bauzanensis sp. nov., a psychrophilic bacterium isolated from soil.</title>
        <authorList>
            <person name="Zhang D.C."/>
            <person name="Liu H.C."/>
            <person name="Xin Y.H."/>
            <person name="Zhou Y.G."/>
            <person name="Schinner F."/>
            <person name="Margesin R."/>
        </authorList>
    </citation>
    <scope>NUCLEOTIDE SEQUENCE [LARGE SCALE GENOMIC DNA]</scope>
    <source>
        <strain evidence="3 4">DSM 22271</strain>
    </source>
</reference>
<evidence type="ECO:0000259" key="2">
    <source>
        <dbReference type="Pfam" id="PF08241"/>
    </source>
</evidence>
<keyword evidence="1" id="KW-0732">Signal</keyword>
<evidence type="ECO:0000256" key="1">
    <source>
        <dbReference type="SAM" id="SignalP"/>
    </source>
</evidence>
<dbReference type="PIRSF" id="PIRSF031679">
    <property type="entry name" value="Mtase_Alr7345_prd"/>
    <property type="match status" value="1"/>
</dbReference>
<dbReference type="GO" id="GO:0008757">
    <property type="term" value="F:S-adenosylmethionine-dependent methyltransferase activity"/>
    <property type="evidence" value="ECO:0007669"/>
    <property type="project" value="InterPro"/>
</dbReference>
<keyword evidence="3" id="KW-0808">Transferase</keyword>
<keyword evidence="4" id="KW-1185">Reference proteome</keyword>
<dbReference type="InterPro" id="IPR013216">
    <property type="entry name" value="Methyltransf_11"/>
</dbReference>
<evidence type="ECO:0000313" key="3">
    <source>
        <dbReference type="EMBL" id="OWQ94840.1"/>
    </source>
</evidence>
<dbReference type="Pfam" id="PF08241">
    <property type="entry name" value="Methyltransf_11"/>
    <property type="match status" value="1"/>
</dbReference>
<dbReference type="SUPFAM" id="SSF53335">
    <property type="entry name" value="S-adenosyl-L-methionine-dependent methyltransferases"/>
    <property type="match status" value="1"/>
</dbReference>
<dbReference type="Gene3D" id="3.40.50.150">
    <property type="entry name" value="Vaccinia Virus protein VP39"/>
    <property type="match status" value="1"/>
</dbReference>